<evidence type="ECO:0000313" key="2">
    <source>
        <dbReference type="Proteomes" id="UP001163321"/>
    </source>
</evidence>
<gene>
    <name evidence="1" type="ORF">PsorP6_012292</name>
</gene>
<comment type="caution">
    <text evidence="1">The sequence shown here is derived from an EMBL/GenBank/DDBJ whole genome shotgun (WGS) entry which is preliminary data.</text>
</comment>
<dbReference type="EMBL" id="CM047592">
    <property type="protein sequence ID" value="KAI9917617.1"/>
    <property type="molecule type" value="Genomic_DNA"/>
</dbReference>
<keyword evidence="2" id="KW-1185">Reference proteome</keyword>
<reference evidence="1 2" key="1">
    <citation type="journal article" date="2022" name="bioRxiv">
        <title>The genome of the oomycete Peronosclerospora sorghi, a cosmopolitan pathogen of maize and sorghum, is inflated with dispersed pseudogenes.</title>
        <authorList>
            <person name="Fletcher K."/>
            <person name="Martin F."/>
            <person name="Isakeit T."/>
            <person name="Cavanaugh K."/>
            <person name="Magill C."/>
            <person name="Michelmore R."/>
        </authorList>
    </citation>
    <scope>NUCLEOTIDE SEQUENCE [LARGE SCALE GENOMIC DNA]</scope>
    <source>
        <strain evidence="1">P6</strain>
    </source>
</reference>
<sequence>MAPTIRRSVEYTPSYQRFVLKQKSYAQQFSHIYVCRLQQLRDVVANQVQEKTGGRVPVLPKVIDLKPDGYECVLIGTLLKVMGAKPDLFDALASDMGVTPIEDVTKPLATKDDELLLEDESGRVQLVGDIDVATFVTGVVLGVRGRVPRGGAGGHFHVDEVYVPSIPPQHSLPERQESEYVAFVSGLGIGRNQNRKPLQNHILVDYLAGRLGNEEEREFVSKIVRTVVAGNVLEAIGQGEVQVPTLKRKTSQELALEGEPLRNADELLSTLAAAMCVDLMPGTSDPSNYTLPQQSFHPCLFPRSSYFKSFRPVTNPYDAQVGDVYFFGDAGQCLRSMLQCTLAKSDEDEDGNVNANEEKKDEERALDYLQRCIEWRHAAPTAPDILACFPMSNEDPFVLETCPHVYFSGNQPRFSTRLVKGTTIFSLVKKSKC</sequence>
<evidence type="ECO:0000313" key="1">
    <source>
        <dbReference type="EMBL" id="KAI9917617.1"/>
    </source>
</evidence>
<name>A0ACC0WFU3_9STRA</name>
<dbReference type="Proteomes" id="UP001163321">
    <property type="component" value="Chromosome 13"/>
</dbReference>
<organism evidence="1 2">
    <name type="scientific">Peronosclerospora sorghi</name>
    <dbReference type="NCBI Taxonomy" id="230839"/>
    <lineage>
        <taxon>Eukaryota</taxon>
        <taxon>Sar</taxon>
        <taxon>Stramenopiles</taxon>
        <taxon>Oomycota</taxon>
        <taxon>Peronosporomycetes</taxon>
        <taxon>Peronosporales</taxon>
        <taxon>Peronosporaceae</taxon>
        <taxon>Peronosclerospora</taxon>
    </lineage>
</organism>
<proteinExistence type="predicted"/>
<accession>A0ACC0WFU3</accession>
<protein>
    <submittedName>
        <fullName evidence="1">Uncharacterized protein</fullName>
    </submittedName>
</protein>